<evidence type="ECO:0000313" key="2">
    <source>
        <dbReference type="EMBL" id="CAH3144806.1"/>
    </source>
</evidence>
<dbReference type="Proteomes" id="UP001159405">
    <property type="component" value="Unassembled WGS sequence"/>
</dbReference>
<organism evidence="2 3">
    <name type="scientific">Porites lobata</name>
    <dbReference type="NCBI Taxonomy" id="104759"/>
    <lineage>
        <taxon>Eukaryota</taxon>
        <taxon>Metazoa</taxon>
        <taxon>Cnidaria</taxon>
        <taxon>Anthozoa</taxon>
        <taxon>Hexacorallia</taxon>
        <taxon>Scleractinia</taxon>
        <taxon>Fungiina</taxon>
        <taxon>Poritidae</taxon>
        <taxon>Porites</taxon>
    </lineage>
</organism>
<sequence length="248" mass="27945">MATSTYEASYKKYFGDRFDNITKNSSDEEVRNLYDKWAADYDKETSRAGLSFNKPLAECLDAAAKQVFPETPKDQLKILDAGAGTGLTGVELYKLGYTNIEALDISQEMLNVAEKKGVYKRFVCTPLTEQRIAEFETGEFDALISAGVLVKAHVRPAAFVEMIRMVKTGESCLSFILFSCTFESVLYVRCGLVSFTLRYNEVDEYQPKMTELEEAGIWEKLCGKKISYFENKDMPGDGVGFVYKVLKK</sequence>
<accession>A0ABN8PIR7</accession>
<dbReference type="InterPro" id="IPR041698">
    <property type="entry name" value="Methyltransf_25"/>
</dbReference>
<keyword evidence="3" id="KW-1185">Reference proteome</keyword>
<reference evidence="2 3" key="1">
    <citation type="submission" date="2022-05" db="EMBL/GenBank/DDBJ databases">
        <authorList>
            <consortium name="Genoscope - CEA"/>
            <person name="William W."/>
        </authorList>
    </citation>
    <scope>NUCLEOTIDE SEQUENCE [LARGE SCALE GENOMIC DNA]</scope>
</reference>
<proteinExistence type="predicted"/>
<dbReference type="InterPro" id="IPR029063">
    <property type="entry name" value="SAM-dependent_MTases_sf"/>
</dbReference>
<protein>
    <recommendedName>
        <fullName evidence="1">Methyltransferase domain-containing protein</fullName>
    </recommendedName>
</protein>
<dbReference type="Pfam" id="PF13649">
    <property type="entry name" value="Methyltransf_25"/>
    <property type="match status" value="1"/>
</dbReference>
<name>A0ABN8PIR7_9CNID</name>
<dbReference type="Gene3D" id="3.40.50.150">
    <property type="entry name" value="Vaccinia Virus protein VP39"/>
    <property type="match status" value="1"/>
</dbReference>
<gene>
    <name evidence="2" type="ORF">PLOB_00044132</name>
</gene>
<dbReference type="EMBL" id="CALNXK010000074">
    <property type="protein sequence ID" value="CAH3144806.1"/>
    <property type="molecule type" value="Genomic_DNA"/>
</dbReference>
<feature type="domain" description="Methyltransferase" evidence="1">
    <location>
        <begin position="78"/>
        <end position="169"/>
    </location>
</feature>
<dbReference type="SUPFAM" id="SSF53335">
    <property type="entry name" value="S-adenosyl-L-methionine-dependent methyltransferases"/>
    <property type="match status" value="1"/>
</dbReference>
<evidence type="ECO:0000259" key="1">
    <source>
        <dbReference type="Pfam" id="PF13649"/>
    </source>
</evidence>
<evidence type="ECO:0000313" key="3">
    <source>
        <dbReference type="Proteomes" id="UP001159405"/>
    </source>
</evidence>
<dbReference type="CDD" id="cd02440">
    <property type="entry name" value="AdoMet_MTases"/>
    <property type="match status" value="1"/>
</dbReference>
<comment type="caution">
    <text evidence="2">The sequence shown here is derived from an EMBL/GenBank/DDBJ whole genome shotgun (WGS) entry which is preliminary data.</text>
</comment>